<dbReference type="EMBL" id="BRLB01000022">
    <property type="protein sequence ID" value="GKX31835.1"/>
    <property type="molecule type" value="Genomic_DNA"/>
</dbReference>
<proteinExistence type="predicted"/>
<dbReference type="Pfam" id="PF03372">
    <property type="entry name" value="Exo_endo_phos"/>
    <property type="match status" value="1"/>
</dbReference>
<dbReference type="GO" id="GO:0004767">
    <property type="term" value="F:sphingomyelin phosphodiesterase activity"/>
    <property type="evidence" value="ECO:0007669"/>
    <property type="project" value="InterPro"/>
</dbReference>
<sequence>MLKRFLKVLCIILVVLILAVVAYLIFMTVTDYKPEEVISLNVSDDTEQVLKKDTKISAMTYNMGYCGLDAGQDFFMDGGTGSRSISKEKTLENLLGMTEFIQSQETDFILLQEVDIKATRSYNINEYEKLKENLSDYSSIHCINYNVPWVPVPISKPHGSVKSGLVTFSKYKITETNRYQYPGKEKWPRQLALLDRCFIESKLPVEEGKELILLNSHLSAYDKGGTIRKQQLDFLKDYVSKEYDKGNYVIVGGDWNHAIPGTDSGMFESKQEWPEWLKEIPEDFLPEGFKWGADKTVPTNRTVDIPYEEGENYYSVIDGFLVSPNVDIINVEGQQLNFQYTDHNPVTLEFTLK</sequence>
<dbReference type="SUPFAM" id="SSF56219">
    <property type="entry name" value="DNase I-like"/>
    <property type="match status" value="1"/>
</dbReference>
<organism evidence="2 3">
    <name type="scientific">Vallitalea longa</name>
    <dbReference type="NCBI Taxonomy" id="2936439"/>
    <lineage>
        <taxon>Bacteria</taxon>
        <taxon>Bacillati</taxon>
        <taxon>Bacillota</taxon>
        <taxon>Clostridia</taxon>
        <taxon>Lachnospirales</taxon>
        <taxon>Vallitaleaceae</taxon>
        <taxon>Vallitalea</taxon>
    </lineage>
</organism>
<dbReference type="InterPro" id="IPR036691">
    <property type="entry name" value="Endo/exonu/phosph_ase_sf"/>
</dbReference>
<dbReference type="InterPro" id="IPR005135">
    <property type="entry name" value="Endo/exonuclease/phosphatase"/>
</dbReference>
<dbReference type="PANTHER" id="PTHR16320:SF23">
    <property type="entry name" value="SPHINGOMYELINASE C 1"/>
    <property type="match status" value="1"/>
</dbReference>
<keyword evidence="3" id="KW-1185">Reference proteome</keyword>
<protein>
    <submittedName>
        <fullName evidence="2">Endonuclease</fullName>
    </submittedName>
</protein>
<evidence type="ECO:0000313" key="2">
    <source>
        <dbReference type="EMBL" id="GKX31835.1"/>
    </source>
</evidence>
<dbReference type="Proteomes" id="UP001144256">
    <property type="component" value="Unassembled WGS sequence"/>
</dbReference>
<gene>
    <name evidence="2" type="ORF">SH1V18_43150</name>
</gene>
<name>A0A9W5YG12_9FIRM</name>
<accession>A0A9W5YG12</accession>
<dbReference type="RefSeq" id="WP_281819151.1">
    <property type="nucleotide sequence ID" value="NZ_BRLB01000022.1"/>
</dbReference>
<evidence type="ECO:0000259" key="1">
    <source>
        <dbReference type="Pfam" id="PF03372"/>
    </source>
</evidence>
<keyword evidence="2" id="KW-0540">Nuclease</keyword>
<comment type="caution">
    <text evidence="2">The sequence shown here is derived from an EMBL/GenBank/DDBJ whole genome shotgun (WGS) entry which is preliminary data.</text>
</comment>
<dbReference type="GO" id="GO:0004519">
    <property type="term" value="F:endonuclease activity"/>
    <property type="evidence" value="ECO:0007669"/>
    <property type="project" value="UniProtKB-KW"/>
</dbReference>
<keyword evidence="2" id="KW-0378">Hydrolase</keyword>
<reference evidence="2" key="1">
    <citation type="submission" date="2022-06" db="EMBL/GenBank/DDBJ databases">
        <title>Vallitalea longa sp. nov., an anaerobic bacterium isolated from marine sediment.</title>
        <authorList>
            <person name="Hirano S."/>
            <person name="Terahara T."/>
            <person name="Mori K."/>
            <person name="Hamada M."/>
            <person name="Matsumoto R."/>
            <person name="Kobayashi T."/>
        </authorList>
    </citation>
    <scope>NUCLEOTIDE SEQUENCE</scope>
    <source>
        <strain evidence="2">SH18-1</strain>
    </source>
</reference>
<dbReference type="Gene3D" id="3.60.10.10">
    <property type="entry name" value="Endonuclease/exonuclease/phosphatase"/>
    <property type="match status" value="1"/>
</dbReference>
<keyword evidence="2" id="KW-0255">Endonuclease</keyword>
<dbReference type="AlphaFoldDB" id="A0A9W5YG12"/>
<feature type="domain" description="Endonuclease/exonuclease/phosphatase" evidence="1">
    <location>
        <begin position="93"/>
        <end position="304"/>
    </location>
</feature>
<dbReference type="PANTHER" id="PTHR16320">
    <property type="entry name" value="SPHINGOMYELINASE FAMILY MEMBER"/>
    <property type="match status" value="1"/>
</dbReference>
<evidence type="ECO:0000313" key="3">
    <source>
        <dbReference type="Proteomes" id="UP001144256"/>
    </source>
</evidence>
<dbReference type="InterPro" id="IPR038772">
    <property type="entry name" value="Sph/SMPD2-like"/>
</dbReference>